<dbReference type="EMBL" id="BARW01002313">
    <property type="protein sequence ID" value="GAI70262.1"/>
    <property type="molecule type" value="Genomic_DNA"/>
</dbReference>
<reference evidence="1" key="1">
    <citation type="journal article" date="2014" name="Front. Microbiol.">
        <title>High frequency of phylogenetically diverse reductive dehalogenase-homologous genes in deep subseafloor sedimentary metagenomes.</title>
        <authorList>
            <person name="Kawai M."/>
            <person name="Futagami T."/>
            <person name="Toyoda A."/>
            <person name="Takaki Y."/>
            <person name="Nishi S."/>
            <person name="Hori S."/>
            <person name="Arai W."/>
            <person name="Tsubouchi T."/>
            <person name="Morono Y."/>
            <person name="Uchiyama I."/>
            <person name="Ito T."/>
            <person name="Fujiyama A."/>
            <person name="Inagaki F."/>
            <person name="Takami H."/>
        </authorList>
    </citation>
    <scope>NUCLEOTIDE SEQUENCE</scope>
    <source>
        <strain evidence="1">Expedition CK06-06</strain>
    </source>
</reference>
<sequence>MAKVISPGRPLATGVTHPRSTHSRVVSCRTKVVGAGVPSFGYTHSVGQNVWLLNVQLFIEPIDCAAGVYMLVRVLTGTNQPSDTAAILNWENVLPVLHEPDIDADIPVHFGRQHMSWDMNVLYKGVGRRFGIWTKAIVGMTGPFLASFEVSEG</sequence>
<comment type="caution">
    <text evidence="1">The sequence shown here is derived from an EMBL/GenBank/DDBJ whole genome shotgun (WGS) entry which is preliminary data.</text>
</comment>
<gene>
    <name evidence="1" type="ORF">S12H4_06545</name>
</gene>
<name>X1QNY4_9ZZZZ</name>
<protein>
    <submittedName>
        <fullName evidence="1">Uncharacterized protein</fullName>
    </submittedName>
</protein>
<dbReference type="AlphaFoldDB" id="X1QNY4"/>
<organism evidence="1">
    <name type="scientific">marine sediment metagenome</name>
    <dbReference type="NCBI Taxonomy" id="412755"/>
    <lineage>
        <taxon>unclassified sequences</taxon>
        <taxon>metagenomes</taxon>
        <taxon>ecological metagenomes</taxon>
    </lineage>
</organism>
<proteinExistence type="predicted"/>
<evidence type="ECO:0000313" key="1">
    <source>
        <dbReference type="EMBL" id="GAI70262.1"/>
    </source>
</evidence>
<accession>X1QNY4</accession>